<feature type="region of interest" description="Disordered" evidence="3">
    <location>
        <begin position="1"/>
        <end position="22"/>
    </location>
</feature>
<comment type="subcellular location">
    <subcellularLocation>
        <location evidence="1">Membrane</location>
    </subcellularLocation>
</comment>
<reference evidence="5 6" key="1">
    <citation type="submission" date="2015-03" db="EMBL/GenBank/DDBJ databases">
        <title>Genome assembly of Sandaracinus amylolyticus DSM 53668.</title>
        <authorList>
            <person name="Sharma G."/>
            <person name="Subramanian S."/>
        </authorList>
    </citation>
    <scope>NUCLEOTIDE SEQUENCE [LARGE SCALE GENOMIC DNA]</scope>
    <source>
        <strain evidence="5 6">DSM 53668</strain>
    </source>
</reference>
<dbReference type="Pfam" id="PF07244">
    <property type="entry name" value="POTRA"/>
    <property type="match status" value="1"/>
</dbReference>
<accession>A0A0F6YNE8</accession>
<dbReference type="Pfam" id="PF01103">
    <property type="entry name" value="Omp85"/>
    <property type="match status" value="1"/>
</dbReference>
<evidence type="ECO:0000313" key="6">
    <source>
        <dbReference type="Proteomes" id="UP000034883"/>
    </source>
</evidence>
<dbReference type="InterPro" id="IPR034746">
    <property type="entry name" value="POTRA"/>
</dbReference>
<dbReference type="GO" id="GO:0019867">
    <property type="term" value="C:outer membrane"/>
    <property type="evidence" value="ECO:0007669"/>
    <property type="project" value="InterPro"/>
</dbReference>
<evidence type="ECO:0000256" key="3">
    <source>
        <dbReference type="SAM" id="MobiDB-lite"/>
    </source>
</evidence>
<evidence type="ECO:0000256" key="1">
    <source>
        <dbReference type="ARBA" id="ARBA00004370"/>
    </source>
</evidence>
<evidence type="ECO:0000313" key="5">
    <source>
        <dbReference type="EMBL" id="AKF11353.1"/>
    </source>
</evidence>
<name>A0A0F6YNE8_9BACT</name>
<dbReference type="Gene3D" id="3.10.20.310">
    <property type="entry name" value="membrane protein fhac"/>
    <property type="match status" value="1"/>
</dbReference>
<feature type="domain" description="POTRA" evidence="4">
    <location>
        <begin position="26"/>
        <end position="101"/>
    </location>
</feature>
<dbReference type="PROSITE" id="PS51779">
    <property type="entry name" value="POTRA"/>
    <property type="match status" value="1"/>
</dbReference>
<dbReference type="AlphaFoldDB" id="A0A0F6YNE8"/>
<sequence length="478" mass="52771">MVASPSRAQTEPEPPPVSEPDPELVFLLDGIDVRGNDRTADHVIRRVLPFEIGAPLDVDDERLEQARWQLLGTGFFDSVELSIERGRERGRVVLVVDVRERNTVLLEEIALGVSEGLNGERSYGGDIYVGSTLSETNLFGTGTSLQGSFVLSMLQQGLRLRFHEPRFAGTPFALTIGAFFLNAREVYGDEDVLVTPIAPVDPEGPFGPEEVRYALVRYHRGGGWIGTGLSLDPENRINVSYQLEVVDVLSRPDAASERRGSEIVPIDFALHDGTSFVSTLTLGFAHDERDDPGLTRRGRLITLRGDLASRLLGGDYDFFRAQALWREWIALPGWEHSLRTTLFVGAALGDAPVFYRFYAADLSDLVPSRMLELNLDRRTPPNLLGTAIAELRFAQLGARVDVEYTFLIVRPNDAVRALFGFVDVGLYALADTDMFTRPIPGYPISVPIDLTFDVGIRLDTSVGVFQLAFSTLVGFVSL</sequence>
<dbReference type="InterPro" id="IPR000184">
    <property type="entry name" value="Bac_surfAg_D15"/>
</dbReference>
<gene>
    <name evidence="5" type="ORF">DB32_008502</name>
</gene>
<dbReference type="KEGG" id="samy:DB32_008502"/>
<proteinExistence type="predicted"/>
<protein>
    <submittedName>
        <fullName evidence="5">Outer membrane protein assembly factor YaeT</fullName>
    </submittedName>
</protein>
<evidence type="ECO:0000259" key="4">
    <source>
        <dbReference type="PROSITE" id="PS51779"/>
    </source>
</evidence>
<dbReference type="Gene3D" id="2.40.160.50">
    <property type="entry name" value="membrane protein fhac: a member of the omp85/tpsb transporter family"/>
    <property type="match status" value="1"/>
</dbReference>
<dbReference type="STRING" id="927083.DB32_008502"/>
<keyword evidence="2" id="KW-0472">Membrane</keyword>
<dbReference type="EMBL" id="CP011125">
    <property type="protein sequence ID" value="AKF11353.1"/>
    <property type="molecule type" value="Genomic_DNA"/>
</dbReference>
<keyword evidence="6" id="KW-1185">Reference proteome</keyword>
<evidence type="ECO:0000256" key="2">
    <source>
        <dbReference type="ARBA" id="ARBA00023136"/>
    </source>
</evidence>
<organism evidence="5 6">
    <name type="scientific">Sandaracinus amylolyticus</name>
    <dbReference type="NCBI Taxonomy" id="927083"/>
    <lineage>
        <taxon>Bacteria</taxon>
        <taxon>Pseudomonadati</taxon>
        <taxon>Myxococcota</taxon>
        <taxon>Polyangia</taxon>
        <taxon>Polyangiales</taxon>
        <taxon>Sandaracinaceae</taxon>
        <taxon>Sandaracinus</taxon>
    </lineage>
</organism>
<dbReference type="InterPro" id="IPR010827">
    <property type="entry name" value="BamA/TamA_POTRA"/>
</dbReference>
<dbReference type="Proteomes" id="UP000034883">
    <property type="component" value="Chromosome"/>
</dbReference>